<reference evidence="2 3" key="1">
    <citation type="submission" date="2024-08" db="EMBL/GenBank/DDBJ databases">
        <title>Insights into the chromosomal genome structure of Flemingia macrophylla.</title>
        <authorList>
            <person name="Ding Y."/>
            <person name="Zhao Y."/>
            <person name="Bi W."/>
            <person name="Wu M."/>
            <person name="Zhao G."/>
            <person name="Gong Y."/>
            <person name="Li W."/>
            <person name="Zhang P."/>
        </authorList>
    </citation>
    <scope>NUCLEOTIDE SEQUENCE [LARGE SCALE GENOMIC DNA]</scope>
    <source>
        <strain evidence="2">DYQJB</strain>
        <tissue evidence="2">Leaf</tissue>
    </source>
</reference>
<evidence type="ECO:0000313" key="3">
    <source>
        <dbReference type="Proteomes" id="UP001603857"/>
    </source>
</evidence>
<dbReference type="Proteomes" id="UP001603857">
    <property type="component" value="Unassembled WGS sequence"/>
</dbReference>
<name>A0ABD1MWL4_9FABA</name>
<feature type="compositionally biased region" description="Basic and acidic residues" evidence="1">
    <location>
        <begin position="41"/>
        <end position="56"/>
    </location>
</feature>
<feature type="compositionally biased region" description="Polar residues" evidence="1">
    <location>
        <begin position="23"/>
        <end position="38"/>
    </location>
</feature>
<gene>
    <name evidence="2" type="ORF">Fmac_008138</name>
</gene>
<feature type="compositionally biased region" description="Polar residues" evidence="1">
    <location>
        <begin position="1"/>
        <end position="13"/>
    </location>
</feature>
<feature type="region of interest" description="Disordered" evidence="1">
    <location>
        <begin position="1"/>
        <end position="56"/>
    </location>
</feature>
<evidence type="ECO:0000256" key="1">
    <source>
        <dbReference type="SAM" id="MobiDB-lite"/>
    </source>
</evidence>
<evidence type="ECO:0000313" key="2">
    <source>
        <dbReference type="EMBL" id="KAL2340198.1"/>
    </source>
</evidence>
<sequence length="56" mass="6343">MSYTGLTTQNALCHTTRPPPRSSNPKFTGTTLPTIQKSFSKKYEKKSDPNKNEKKK</sequence>
<dbReference type="AlphaFoldDB" id="A0ABD1MWL4"/>
<proteinExistence type="predicted"/>
<organism evidence="2 3">
    <name type="scientific">Flemingia macrophylla</name>
    <dbReference type="NCBI Taxonomy" id="520843"/>
    <lineage>
        <taxon>Eukaryota</taxon>
        <taxon>Viridiplantae</taxon>
        <taxon>Streptophyta</taxon>
        <taxon>Embryophyta</taxon>
        <taxon>Tracheophyta</taxon>
        <taxon>Spermatophyta</taxon>
        <taxon>Magnoliopsida</taxon>
        <taxon>eudicotyledons</taxon>
        <taxon>Gunneridae</taxon>
        <taxon>Pentapetalae</taxon>
        <taxon>rosids</taxon>
        <taxon>fabids</taxon>
        <taxon>Fabales</taxon>
        <taxon>Fabaceae</taxon>
        <taxon>Papilionoideae</taxon>
        <taxon>50 kb inversion clade</taxon>
        <taxon>NPAAA clade</taxon>
        <taxon>indigoferoid/millettioid clade</taxon>
        <taxon>Phaseoleae</taxon>
        <taxon>Flemingia</taxon>
    </lineage>
</organism>
<keyword evidence="3" id="KW-1185">Reference proteome</keyword>
<dbReference type="EMBL" id="JBGMDY010000003">
    <property type="protein sequence ID" value="KAL2340198.1"/>
    <property type="molecule type" value="Genomic_DNA"/>
</dbReference>
<accession>A0ABD1MWL4</accession>
<comment type="caution">
    <text evidence="2">The sequence shown here is derived from an EMBL/GenBank/DDBJ whole genome shotgun (WGS) entry which is preliminary data.</text>
</comment>
<protein>
    <submittedName>
        <fullName evidence="2">Uncharacterized protein</fullName>
    </submittedName>
</protein>